<organism evidence="2 3">
    <name type="scientific">Bifidobacterium pseudocatenulatum DSM 20438 = JCM 1200 = LMG 10505</name>
    <dbReference type="NCBI Taxonomy" id="547043"/>
    <lineage>
        <taxon>Bacteria</taxon>
        <taxon>Bacillati</taxon>
        <taxon>Actinomycetota</taxon>
        <taxon>Actinomycetes</taxon>
        <taxon>Bifidobacteriales</taxon>
        <taxon>Bifidobacteriaceae</taxon>
        <taxon>Bifidobacterium</taxon>
    </lineage>
</organism>
<proteinExistence type="predicted"/>
<dbReference type="EMBL" id="ABXX02000001">
    <property type="protein sequence ID" value="EEG71918.1"/>
    <property type="molecule type" value="Genomic_DNA"/>
</dbReference>
<sequence>MRGFFVFRKHVCQYNIVQENCTTLGSMTELQNAAKAAATRPRIQPAEEGDDRPLSVSARLGRLQFHQSGKFRVLQLADIQDGPKVSKDTVKLIEASLDATRPDIVIFTGNQIAGYDPAYAQTTRKRRWSAAAGISSKTASSKSSEASERFEAALERTCASVRATVEQLVRPLADRGIPWAVTFGNHDFQCGLSNAEIESICREFPGCVNPEPTGGESGLGGANSANSVGSMDSAEDAGFVQLRAESYLPNQRVFACEPGTFALPVADVDHTMSVLGLVLLDSGDYARSGGYGSPSAEALRFLAEVPEMMATQSQKQAGSHETAQSQEKAVPCMVFQHFPVQQYYQLLKPTAANAARAIEGYRNFAGKHYVLDEEKTLPGSYLGEGVSCPDADSGEFAILEQHDYFAISAGHDHRNAFVGTVPVSREMASADAQTAASPGKVGGLTMIASPTSGFGSYGPVPQKRAARLIEFDIRHPYEPRTQLLEYGELVGKPSAGKAYAYGMTSESKPESEGVDLLHRPTWWSKLLTWLRKK</sequence>
<evidence type="ECO:0000313" key="3">
    <source>
        <dbReference type="Proteomes" id="UP000003875"/>
    </source>
</evidence>
<dbReference type="PANTHER" id="PTHR32440">
    <property type="entry name" value="PHOSPHATASE DCR2-RELATED-RELATED"/>
    <property type="match status" value="1"/>
</dbReference>
<name>C0BR05_BIFPS</name>
<gene>
    <name evidence="2" type="ORF">BIFPSEUDO_02810</name>
</gene>
<evidence type="ECO:0000313" key="2">
    <source>
        <dbReference type="EMBL" id="EEG71918.1"/>
    </source>
</evidence>
<feature type="domain" description="Calcineurin-like phosphoesterase" evidence="1">
    <location>
        <begin position="71"/>
        <end position="190"/>
    </location>
</feature>
<dbReference type="SUPFAM" id="SSF56300">
    <property type="entry name" value="Metallo-dependent phosphatases"/>
    <property type="match status" value="1"/>
</dbReference>
<dbReference type="AlphaFoldDB" id="C0BR05"/>
<dbReference type="GO" id="GO:0005737">
    <property type="term" value="C:cytoplasm"/>
    <property type="evidence" value="ECO:0007669"/>
    <property type="project" value="TreeGrafter"/>
</dbReference>
<dbReference type="GO" id="GO:0016788">
    <property type="term" value="F:hydrolase activity, acting on ester bonds"/>
    <property type="evidence" value="ECO:0007669"/>
    <property type="project" value="TreeGrafter"/>
</dbReference>
<dbReference type="Pfam" id="PF00149">
    <property type="entry name" value="Metallophos"/>
    <property type="match status" value="1"/>
</dbReference>
<dbReference type="InterPro" id="IPR004843">
    <property type="entry name" value="Calcineurin-like_PHP"/>
</dbReference>
<reference evidence="2 3" key="2">
    <citation type="submission" date="2009-02" db="EMBL/GenBank/DDBJ databases">
        <authorList>
            <person name="Fulton L."/>
            <person name="Clifton S."/>
            <person name="Fulton B."/>
            <person name="Xu J."/>
            <person name="Minx P."/>
            <person name="Pepin K.H."/>
            <person name="Johnson M."/>
            <person name="Bhonagiri V."/>
            <person name="Nash W.E."/>
            <person name="Mardis E.R."/>
            <person name="Wilson R.K."/>
        </authorList>
    </citation>
    <scope>NUCLEOTIDE SEQUENCE [LARGE SCALE GENOMIC DNA]</scope>
    <source>
        <strain evidence="2 3">DSM 20438</strain>
    </source>
</reference>
<reference evidence="2 3" key="1">
    <citation type="submission" date="2009-02" db="EMBL/GenBank/DDBJ databases">
        <title>Draft genome sequence of Bifidobacterium pseudocatenulatum (DSM 20438).</title>
        <authorList>
            <person name="Sudarsanam P."/>
            <person name="Ley R."/>
            <person name="Guruge J."/>
            <person name="Turnbaugh P.J."/>
            <person name="Mahowald M."/>
            <person name="Liep D."/>
            <person name="Gordon J."/>
        </authorList>
    </citation>
    <scope>NUCLEOTIDE SEQUENCE [LARGE SCALE GENOMIC DNA]</scope>
    <source>
        <strain evidence="2 3">DSM 20438</strain>
    </source>
</reference>
<accession>C0BR05</accession>
<comment type="caution">
    <text evidence="2">The sequence shown here is derived from an EMBL/GenBank/DDBJ whole genome shotgun (WGS) entry which is preliminary data.</text>
</comment>
<dbReference type="PANTHER" id="PTHR32440:SF11">
    <property type="entry name" value="METALLOPHOSPHOESTERASE DOMAIN-CONTAINING PROTEIN"/>
    <property type="match status" value="1"/>
</dbReference>
<dbReference type="eggNOG" id="COG1409">
    <property type="taxonomic scope" value="Bacteria"/>
</dbReference>
<protein>
    <submittedName>
        <fullName evidence="2">Ser/Thr phosphatase family protein</fullName>
    </submittedName>
</protein>
<dbReference type="InterPro" id="IPR029052">
    <property type="entry name" value="Metallo-depent_PP-like"/>
</dbReference>
<evidence type="ECO:0000259" key="1">
    <source>
        <dbReference type="Pfam" id="PF00149"/>
    </source>
</evidence>
<dbReference type="Proteomes" id="UP000003875">
    <property type="component" value="Unassembled WGS sequence"/>
</dbReference>